<dbReference type="AlphaFoldDB" id="A0A3A4MYH8"/>
<comment type="caution">
    <text evidence="1">The sequence shown here is derived from an EMBL/GenBank/DDBJ whole genome shotgun (WGS) entry which is preliminary data.</text>
</comment>
<dbReference type="InterPro" id="IPR027417">
    <property type="entry name" value="P-loop_NTPase"/>
</dbReference>
<proteinExistence type="predicted"/>
<gene>
    <name evidence="1" type="ORF">C5O69_06335</name>
</gene>
<reference evidence="2" key="1">
    <citation type="submission" date="2018-02" db="EMBL/GenBank/DDBJ databases">
        <authorList>
            <person name="Handem S."/>
        </authorList>
    </citation>
    <scope>NUCLEOTIDE SEQUENCE [LARGE SCALE GENOMIC DNA]</scope>
    <source>
        <strain evidence="2">Spain3473</strain>
    </source>
</reference>
<name>A0A3A4MYH8_9STRE</name>
<dbReference type="PANTHER" id="PTHR39184">
    <property type="match status" value="1"/>
</dbReference>
<dbReference type="Proteomes" id="UP000265600">
    <property type="component" value="Unassembled WGS sequence"/>
</dbReference>
<evidence type="ECO:0000313" key="1">
    <source>
        <dbReference type="EMBL" id="RJP11992.1"/>
    </source>
</evidence>
<dbReference type="RefSeq" id="WP_119946919.1">
    <property type="nucleotide sequence ID" value="NZ_JACSYP010000026.1"/>
</dbReference>
<protein>
    <submittedName>
        <fullName evidence="1">PBSX family phage terminase large subunit</fullName>
    </submittedName>
</protein>
<dbReference type="Gene3D" id="3.40.50.300">
    <property type="entry name" value="P-loop containing nucleotide triphosphate hydrolases"/>
    <property type="match status" value="1"/>
</dbReference>
<organism evidence="1 2">
    <name type="scientific">Streptococcus pseudopneumoniae</name>
    <dbReference type="NCBI Taxonomy" id="257758"/>
    <lineage>
        <taxon>Bacteria</taxon>
        <taxon>Bacillati</taxon>
        <taxon>Bacillota</taxon>
        <taxon>Bacilli</taxon>
        <taxon>Lactobacillales</taxon>
        <taxon>Streptococcaceae</taxon>
        <taxon>Streptococcus</taxon>
    </lineage>
</organism>
<sequence length="405" mass="46474">MTTNKFTKRQEEVLTRVLNDDFFICGLHGAKRSGKTVLNNMVFMNEIARVRETADRLNIDEPMYILAGTSSTSIQNNIIQELYNMFDIEPKYDKHGAFTLCGVKVVPVYTGSISGLKRARGFTAFGAYVNEASLANEQVFKEIISRCSGEGARIVWDSNPDIPTHWLRRDYINSGDDMIIDFHFKLDDNTFMSDRYRENIKSATPAGVFYDRDILGLWVTGEGVVYRDFSENMFVDNVPEDITKVYAGVDWGYEHFGSIVVIGETSDGSVYLLEEHAHQYKEIDFWVDLAKNIKERYGNITFWADSARPEHVARFQREQLKTFNANKAVLSGIEEVAKLMKTGRFFVVSNKVSKFKDEVYQYIWNEKTGEPVKENDDVLDAVRYAIYSQHSQPKATVRRRSDYGL</sequence>
<evidence type="ECO:0000313" key="2">
    <source>
        <dbReference type="Proteomes" id="UP000265600"/>
    </source>
</evidence>
<dbReference type="Gene3D" id="3.30.420.280">
    <property type="match status" value="1"/>
</dbReference>
<dbReference type="EMBL" id="PTTJ01000084">
    <property type="protein sequence ID" value="RJP11992.1"/>
    <property type="molecule type" value="Genomic_DNA"/>
</dbReference>
<dbReference type="NCBIfam" id="TIGR01547">
    <property type="entry name" value="phage_term_2"/>
    <property type="match status" value="1"/>
</dbReference>
<dbReference type="InterPro" id="IPR006437">
    <property type="entry name" value="Phage_terminase_lsu"/>
</dbReference>
<accession>A0A3A4MYH8</accession>
<dbReference type="PANTHER" id="PTHR39184:SF1">
    <property type="entry name" value="PBSX PHAGE TERMINASE LARGE SUBUNIT"/>
    <property type="match status" value="1"/>
</dbReference>
<dbReference type="InterPro" id="IPR052380">
    <property type="entry name" value="Viral_DNA_packaging_terminase"/>
</dbReference>